<dbReference type="AlphaFoldDB" id="W6YUV0"/>
<dbReference type="KEGG" id="bor:COCMIDRAFT_106453"/>
<dbReference type="GeneID" id="19118865"/>
<dbReference type="InterPro" id="IPR027417">
    <property type="entry name" value="P-loop_NTPase"/>
</dbReference>
<accession>W6YUV0</accession>
<dbReference type="Gene3D" id="3.40.50.300">
    <property type="entry name" value="P-loop containing nucleotide triphosphate hydrolases"/>
    <property type="match status" value="1"/>
</dbReference>
<proteinExistence type="predicted"/>
<dbReference type="RefSeq" id="XP_007692151.1">
    <property type="nucleotide sequence ID" value="XM_007693961.1"/>
</dbReference>
<feature type="non-terminal residue" evidence="2">
    <location>
        <position position="1"/>
    </location>
</feature>
<dbReference type="STRING" id="930090.W6YUV0"/>
<name>W6YUV0_COCMI</name>
<dbReference type="SUPFAM" id="SSF52540">
    <property type="entry name" value="P-loop containing nucleoside triphosphate hydrolases"/>
    <property type="match status" value="1"/>
</dbReference>
<gene>
    <name evidence="2" type="ORF">COCMIDRAFT_106453</name>
</gene>
<organism evidence="2 3">
    <name type="scientific">Bipolaris oryzae ATCC 44560</name>
    <dbReference type="NCBI Taxonomy" id="930090"/>
    <lineage>
        <taxon>Eukaryota</taxon>
        <taxon>Fungi</taxon>
        <taxon>Dikarya</taxon>
        <taxon>Ascomycota</taxon>
        <taxon>Pezizomycotina</taxon>
        <taxon>Dothideomycetes</taxon>
        <taxon>Pleosporomycetidae</taxon>
        <taxon>Pleosporales</taxon>
        <taxon>Pleosporineae</taxon>
        <taxon>Pleosporaceae</taxon>
        <taxon>Bipolaris</taxon>
    </lineage>
</organism>
<dbReference type="Proteomes" id="UP000054032">
    <property type="component" value="Unassembled WGS sequence"/>
</dbReference>
<evidence type="ECO:0000256" key="1">
    <source>
        <dbReference type="SAM" id="MobiDB-lite"/>
    </source>
</evidence>
<keyword evidence="3" id="KW-1185">Reference proteome</keyword>
<dbReference type="OrthoDB" id="420422at2759"/>
<dbReference type="HOGENOM" id="CLU_963356_0_0_1"/>
<sequence length="267" mass="28492">LLTLVSPPPTHQPSGSGKTSLITHIIATALSTPTPSSAIILIDPLQHFSIPLLTATLLRLFTSTSSPPPPPSTLKTLVKNALHHLHILHPPTFPSLISTLRSLPTYLFSPSLHHSTHRRIHSLILDDTDAFLPSIPPSTTSASASATLCFHLTNLAKSLDCALITSTRSTSPKYFRPALPTSWPREGCEVRIALRKVEAKKVGAGMSVEEAEAERDKEERGNGWCEGWRVGGRDHEGGGGGGGGGGRGKGLVIKIDKQKGVEIGEKK</sequence>
<evidence type="ECO:0008006" key="4">
    <source>
        <dbReference type="Google" id="ProtNLM"/>
    </source>
</evidence>
<evidence type="ECO:0000313" key="2">
    <source>
        <dbReference type="EMBL" id="EUC41335.1"/>
    </source>
</evidence>
<reference evidence="2 3" key="1">
    <citation type="journal article" date="2013" name="PLoS Genet.">
        <title>Comparative genome structure, secondary metabolite, and effector coding capacity across Cochliobolus pathogens.</title>
        <authorList>
            <person name="Condon B.J."/>
            <person name="Leng Y."/>
            <person name="Wu D."/>
            <person name="Bushley K.E."/>
            <person name="Ohm R.A."/>
            <person name="Otillar R."/>
            <person name="Martin J."/>
            <person name="Schackwitz W."/>
            <person name="Grimwood J."/>
            <person name="MohdZainudin N."/>
            <person name="Xue C."/>
            <person name="Wang R."/>
            <person name="Manning V.A."/>
            <person name="Dhillon B."/>
            <person name="Tu Z.J."/>
            <person name="Steffenson B.J."/>
            <person name="Salamov A."/>
            <person name="Sun H."/>
            <person name="Lowry S."/>
            <person name="LaButti K."/>
            <person name="Han J."/>
            <person name="Copeland A."/>
            <person name="Lindquist E."/>
            <person name="Barry K."/>
            <person name="Schmutz J."/>
            <person name="Baker S.E."/>
            <person name="Ciuffetti L.M."/>
            <person name="Grigoriev I.V."/>
            <person name="Zhong S."/>
            <person name="Turgeon B.G."/>
        </authorList>
    </citation>
    <scope>NUCLEOTIDE SEQUENCE [LARGE SCALE GENOMIC DNA]</scope>
    <source>
        <strain evidence="2 3">ATCC 44560</strain>
    </source>
</reference>
<feature type="region of interest" description="Disordered" evidence="1">
    <location>
        <begin position="224"/>
        <end position="251"/>
    </location>
</feature>
<protein>
    <recommendedName>
        <fullName evidence="4">DNA recombination and repair protein Rad51-like C-terminal domain-containing protein</fullName>
    </recommendedName>
</protein>
<dbReference type="EMBL" id="KI964108">
    <property type="protein sequence ID" value="EUC41335.1"/>
    <property type="molecule type" value="Genomic_DNA"/>
</dbReference>
<evidence type="ECO:0000313" key="3">
    <source>
        <dbReference type="Proteomes" id="UP000054032"/>
    </source>
</evidence>
<feature type="compositionally biased region" description="Gly residues" evidence="1">
    <location>
        <begin position="238"/>
        <end position="249"/>
    </location>
</feature>